<reference evidence="4 5" key="1">
    <citation type="journal article" date="2018" name="Nat. Ecol. Evol.">
        <title>Pezizomycetes genomes reveal the molecular basis of ectomycorrhizal truffle lifestyle.</title>
        <authorList>
            <person name="Murat C."/>
            <person name="Payen T."/>
            <person name="Noel B."/>
            <person name="Kuo A."/>
            <person name="Morin E."/>
            <person name="Chen J."/>
            <person name="Kohler A."/>
            <person name="Krizsan K."/>
            <person name="Balestrini R."/>
            <person name="Da Silva C."/>
            <person name="Montanini B."/>
            <person name="Hainaut M."/>
            <person name="Levati E."/>
            <person name="Barry K.W."/>
            <person name="Belfiori B."/>
            <person name="Cichocki N."/>
            <person name="Clum A."/>
            <person name="Dockter R.B."/>
            <person name="Fauchery L."/>
            <person name="Guy J."/>
            <person name="Iotti M."/>
            <person name="Le Tacon F."/>
            <person name="Lindquist E.A."/>
            <person name="Lipzen A."/>
            <person name="Malagnac F."/>
            <person name="Mello A."/>
            <person name="Molinier V."/>
            <person name="Miyauchi S."/>
            <person name="Poulain J."/>
            <person name="Riccioni C."/>
            <person name="Rubini A."/>
            <person name="Sitrit Y."/>
            <person name="Splivallo R."/>
            <person name="Traeger S."/>
            <person name="Wang M."/>
            <person name="Zifcakova L."/>
            <person name="Wipf D."/>
            <person name="Zambonelli A."/>
            <person name="Paolocci F."/>
            <person name="Nowrousian M."/>
            <person name="Ottonello S."/>
            <person name="Baldrian P."/>
            <person name="Spatafora J.W."/>
            <person name="Henrissat B."/>
            <person name="Nagy L.G."/>
            <person name="Aury J.M."/>
            <person name="Wincker P."/>
            <person name="Grigoriev I.V."/>
            <person name="Bonfante P."/>
            <person name="Martin F.M."/>
        </authorList>
    </citation>
    <scope>NUCLEOTIDE SEQUENCE [LARGE SCALE GENOMIC DNA]</scope>
    <source>
        <strain evidence="4 5">CCBAS932</strain>
    </source>
</reference>
<dbReference type="InterPro" id="IPR036291">
    <property type="entry name" value="NAD(P)-bd_dom_sf"/>
</dbReference>
<organism evidence="4 5">
    <name type="scientific">Morchella conica CCBAS932</name>
    <dbReference type="NCBI Taxonomy" id="1392247"/>
    <lineage>
        <taxon>Eukaryota</taxon>
        <taxon>Fungi</taxon>
        <taxon>Dikarya</taxon>
        <taxon>Ascomycota</taxon>
        <taxon>Pezizomycotina</taxon>
        <taxon>Pezizomycetes</taxon>
        <taxon>Pezizales</taxon>
        <taxon>Morchellaceae</taxon>
        <taxon>Morchella</taxon>
    </lineage>
</organism>
<dbReference type="FunCoup" id="A0A3N4KPD5">
    <property type="interactions" value="239"/>
</dbReference>
<dbReference type="OrthoDB" id="191139at2759"/>
<keyword evidence="3" id="KW-0560">Oxidoreductase</keyword>
<dbReference type="PRINTS" id="PR00081">
    <property type="entry name" value="GDHRDH"/>
</dbReference>
<evidence type="ECO:0000313" key="5">
    <source>
        <dbReference type="Proteomes" id="UP000277580"/>
    </source>
</evidence>
<dbReference type="PANTHER" id="PTHR24320">
    <property type="entry name" value="RETINOL DEHYDROGENASE"/>
    <property type="match status" value="1"/>
</dbReference>
<evidence type="ECO:0000313" key="4">
    <source>
        <dbReference type="EMBL" id="RPB07635.1"/>
    </source>
</evidence>
<evidence type="ECO:0000256" key="3">
    <source>
        <dbReference type="ARBA" id="ARBA00023002"/>
    </source>
</evidence>
<keyword evidence="2" id="KW-0521">NADP</keyword>
<evidence type="ECO:0000256" key="1">
    <source>
        <dbReference type="ARBA" id="ARBA00006484"/>
    </source>
</evidence>
<dbReference type="SUPFAM" id="SSF51735">
    <property type="entry name" value="NAD(P)-binding Rossmann-fold domains"/>
    <property type="match status" value="1"/>
</dbReference>
<dbReference type="Proteomes" id="UP000277580">
    <property type="component" value="Unassembled WGS sequence"/>
</dbReference>
<keyword evidence="5" id="KW-1185">Reference proteome</keyword>
<proteinExistence type="inferred from homology"/>
<dbReference type="PANTHER" id="PTHR24320:SF236">
    <property type="entry name" value="SHORT-CHAIN DEHYDROGENASE-RELATED"/>
    <property type="match status" value="1"/>
</dbReference>
<dbReference type="AlphaFoldDB" id="A0A3N4KPD5"/>
<dbReference type="EMBL" id="ML119178">
    <property type="protein sequence ID" value="RPB07635.1"/>
    <property type="molecule type" value="Genomic_DNA"/>
</dbReference>
<dbReference type="STRING" id="1392247.A0A3N4KPD5"/>
<comment type="similarity">
    <text evidence="1">Belongs to the short-chain dehydrogenases/reductases (SDR) family.</text>
</comment>
<name>A0A3N4KPD5_9PEZI</name>
<protein>
    <submittedName>
        <fullName evidence="4">NAD(P)-binding protein</fullName>
    </submittedName>
</protein>
<gene>
    <name evidence="4" type="ORF">P167DRAFT_396241</name>
</gene>
<dbReference type="InParanoid" id="A0A3N4KPD5"/>
<sequence>MAAALYQTYTEMLPPTPELTEKSLPDLSGKVYIVTGGASGVGFELCKILYFKNSTVYIAGRSATNGETAIEAIKKEHPTSTGTLKFLQIDLSDLATVKPAAEEFMRQESRLDVLWHNAGIMLPPDGTVDKHGHEIQMGTNVIAPWLFQSFLTPLMVKTAALPETPKNSVRVLWVGSLANNSSPYPGGINWDDINFEKPLPGLKSMIVPLEGRILKYGQSKAANIIMAAELAKRLQGTGVLSLSLNPGNLKSKLDRTSPWIIQVFLHTVISYPAYYGGLTELWAGLSPKVTEENNGAYVIPWGRFGAPRADITKGLEENGKKLWEYCEGECKDYM</sequence>
<dbReference type="InterPro" id="IPR002347">
    <property type="entry name" value="SDR_fam"/>
</dbReference>
<dbReference type="Pfam" id="PF00106">
    <property type="entry name" value="adh_short"/>
    <property type="match status" value="1"/>
</dbReference>
<dbReference type="GO" id="GO:0016491">
    <property type="term" value="F:oxidoreductase activity"/>
    <property type="evidence" value="ECO:0007669"/>
    <property type="project" value="UniProtKB-KW"/>
</dbReference>
<accession>A0A3N4KPD5</accession>
<dbReference type="Gene3D" id="3.40.50.720">
    <property type="entry name" value="NAD(P)-binding Rossmann-like Domain"/>
    <property type="match status" value="1"/>
</dbReference>
<evidence type="ECO:0000256" key="2">
    <source>
        <dbReference type="ARBA" id="ARBA00022857"/>
    </source>
</evidence>